<comment type="caution">
    <text evidence="1">The sequence shown here is derived from an EMBL/GenBank/DDBJ whole genome shotgun (WGS) entry which is preliminary data.</text>
</comment>
<evidence type="ECO:0000313" key="1">
    <source>
        <dbReference type="EMBL" id="CAG8470256.1"/>
    </source>
</evidence>
<evidence type="ECO:0000313" key="2">
    <source>
        <dbReference type="Proteomes" id="UP000789860"/>
    </source>
</evidence>
<dbReference type="EMBL" id="CAJVPM010001618">
    <property type="protein sequence ID" value="CAG8470256.1"/>
    <property type="molecule type" value="Genomic_DNA"/>
</dbReference>
<gene>
    <name evidence="1" type="ORF">SCALOS_LOCUS1996</name>
</gene>
<protein>
    <submittedName>
        <fullName evidence="1">2037_t:CDS:1</fullName>
    </submittedName>
</protein>
<organism evidence="1 2">
    <name type="scientific">Scutellospora calospora</name>
    <dbReference type="NCBI Taxonomy" id="85575"/>
    <lineage>
        <taxon>Eukaryota</taxon>
        <taxon>Fungi</taxon>
        <taxon>Fungi incertae sedis</taxon>
        <taxon>Mucoromycota</taxon>
        <taxon>Glomeromycotina</taxon>
        <taxon>Glomeromycetes</taxon>
        <taxon>Diversisporales</taxon>
        <taxon>Gigasporaceae</taxon>
        <taxon>Scutellospora</taxon>
    </lineage>
</organism>
<accession>A0ACA9KFG3</accession>
<name>A0ACA9KFG3_9GLOM</name>
<dbReference type="Proteomes" id="UP000789860">
    <property type="component" value="Unassembled WGS sequence"/>
</dbReference>
<reference evidence="1" key="1">
    <citation type="submission" date="2021-06" db="EMBL/GenBank/DDBJ databases">
        <authorList>
            <person name="Kallberg Y."/>
            <person name="Tangrot J."/>
            <person name="Rosling A."/>
        </authorList>
    </citation>
    <scope>NUCLEOTIDE SEQUENCE</scope>
    <source>
        <strain evidence="1">AU212A</strain>
    </source>
</reference>
<sequence length="463" mass="51451">MNILSLSQPYNQDCGLNSPPHPKQIIGYFPAYKSDNNNNVTAYQNIISSITHLYYIAFSPTDLIGMKPYQVFQNQLLTFNQTKANISGNILLPADNNLIQLPPFANVLNGGRYNSNDSATQNFINDLVKIVNDYSFYGIDIDYPNKLPCFQFNNNIIDSFFIPFLTDISNKLKQSSKILTVTAGQYPINGINSDIISFVNIQAFRLNINTTHFSAGLDDIQTIFNNWSNKIDRNKLILGIELGGIIEAIKSHSSNVAMDIFNQDFTISRKDITFPLSVDENIKDPCALSPYGRVSWNTLSAFLLPPCYKNINTTNSQQWNYNFNDFQSLSAKLGFMQNNDLAGIAISDITKDSQFANFILGNITPSTSTPPSSQSNVGVIVGSIIGSVVFVSVLVASGFILYRRNRVGKGNVKTTVVAMFDYVGKEENDLSFKAGDLIEVLERGDGPNDWWVGRLHGIIGEFP</sequence>
<proteinExistence type="predicted"/>
<feature type="non-terminal residue" evidence="1">
    <location>
        <position position="463"/>
    </location>
</feature>
<keyword evidence="2" id="KW-1185">Reference proteome</keyword>